<gene>
    <name evidence="1" type="ORF">H9821_10020</name>
</gene>
<accession>A0A9D2CQD2</accession>
<comment type="caution">
    <text evidence="1">The sequence shown here is derived from an EMBL/GenBank/DDBJ whole genome shotgun (WGS) entry which is preliminary data.</text>
</comment>
<proteinExistence type="predicted"/>
<dbReference type="Proteomes" id="UP000824134">
    <property type="component" value="Unassembled WGS sequence"/>
</dbReference>
<evidence type="ECO:0008006" key="3">
    <source>
        <dbReference type="Google" id="ProtNLM"/>
    </source>
</evidence>
<protein>
    <recommendedName>
        <fullName evidence="3">Serine kinase</fullName>
    </recommendedName>
</protein>
<dbReference type="AlphaFoldDB" id="A0A9D2CQD2"/>
<name>A0A9D2CQD2_9MICC</name>
<sequence>MRGLLLHPADVPVLVVFEDSSDRLWEDSLRAWGSLTSQIIDPLTDAHAEDVRLVVLTRRSAADVVAAYPKGLETTTIDSADEALAAERLTVHVTMHLLKAYAGNKHLLHAAVLGDSKTGQAVGLVAASGTGKTTAASTLGAFFTYLSDETAVINTDDLSILPYPKPLSVIEDQNAPKVQYDPAQRGLKVAAPDRTFTLEHLVILDRDKSGQAPVSWERLPLDDALFTIVLQSSGVQQMPQGLGELARLLNRVGGAIKLTYSEITETLPFFRDLLAGRLGIPPLTPDFDYLCAPEPVTGGTSGDKLYQRAPGTEGLAIGDSFLLTTSGRLSRISIIGWDIWSFLETPRRADDIYEAMIELYGDIARLDFDTALRGMVDGQMLEVIRQPDAPEDAPLPDNRT</sequence>
<dbReference type="SUPFAM" id="SSF53795">
    <property type="entry name" value="PEP carboxykinase-like"/>
    <property type="match status" value="1"/>
</dbReference>
<reference evidence="1" key="1">
    <citation type="journal article" date="2021" name="PeerJ">
        <title>Extensive microbial diversity within the chicken gut microbiome revealed by metagenomics and culture.</title>
        <authorList>
            <person name="Gilroy R."/>
            <person name="Ravi A."/>
            <person name="Getino M."/>
            <person name="Pursley I."/>
            <person name="Horton D.L."/>
            <person name="Alikhan N.F."/>
            <person name="Baker D."/>
            <person name="Gharbi K."/>
            <person name="Hall N."/>
            <person name="Watson M."/>
            <person name="Adriaenssens E.M."/>
            <person name="Foster-Nyarko E."/>
            <person name="Jarju S."/>
            <person name="Secka A."/>
            <person name="Antonio M."/>
            <person name="Oren A."/>
            <person name="Chaudhuri R.R."/>
            <person name="La Ragione R."/>
            <person name="Hildebrand F."/>
            <person name="Pallen M.J."/>
        </authorList>
    </citation>
    <scope>NUCLEOTIDE SEQUENCE</scope>
    <source>
        <strain evidence="1">ChiHjej12B11-9195</strain>
    </source>
</reference>
<organism evidence="1 2">
    <name type="scientific">Candidatus Rothia avicola</name>
    <dbReference type="NCBI Taxonomy" id="2840478"/>
    <lineage>
        <taxon>Bacteria</taxon>
        <taxon>Bacillati</taxon>
        <taxon>Actinomycetota</taxon>
        <taxon>Actinomycetes</taxon>
        <taxon>Micrococcales</taxon>
        <taxon>Micrococcaceae</taxon>
        <taxon>Rothia</taxon>
    </lineage>
</organism>
<evidence type="ECO:0000313" key="2">
    <source>
        <dbReference type="Proteomes" id="UP000824134"/>
    </source>
</evidence>
<reference evidence="1" key="2">
    <citation type="submission" date="2021-04" db="EMBL/GenBank/DDBJ databases">
        <authorList>
            <person name="Gilroy R."/>
        </authorList>
    </citation>
    <scope>NUCLEOTIDE SEQUENCE</scope>
    <source>
        <strain evidence="1">ChiHjej12B11-9195</strain>
    </source>
</reference>
<dbReference type="EMBL" id="DXCN01000077">
    <property type="protein sequence ID" value="HIY95969.1"/>
    <property type="molecule type" value="Genomic_DNA"/>
</dbReference>
<evidence type="ECO:0000313" key="1">
    <source>
        <dbReference type="EMBL" id="HIY95969.1"/>
    </source>
</evidence>